<evidence type="ECO:0000313" key="2">
    <source>
        <dbReference type="Proteomes" id="UP000701853"/>
    </source>
</evidence>
<proteinExistence type="predicted"/>
<keyword evidence="2" id="KW-1185">Reference proteome</keyword>
<dbReference type="OrthoDB" id="10467680at2759"/>
<dbReference type="Proteomes" id="UP000701853">
    <property type="component" value="Chromosome 8"/>
</dbReference>
<dbReference type="EMBL" id="JAHUZN010000008">
    <property type="protein sequence ID" value="KAG8486836.1"/>
    <property type="molecule type" value="Genomic_DNA"/>
</dbReference>
<reference evidence="1 2" key="1">
    <citation type="journal article" date="2021" name="bioRxiv">
        <title>The Gossypium anomalum genome as a resource for cotton improvement and evolutionary analysis of hybrid incompatibility.</title>
        <authorList>
            <person name="Grover C.E."/>
            <person name="Yuan D."/>
            <person name="Arick M.A."/>
            <person name="Miller E.R."/>
            <person name="Hu G."/>
            <person name="Peterson D.G."/>
            <person name="Wendel J.F."/>
            <person name="Udall J.A."/>
        </authorList>
    </citation>
    <scope>NUCLEOTIDE SEQUENCE [LARGE SCALE GENOMIC DNA]</scope>
    <source>
        <strain evidence="1">JFW-Udall</strain>
        <tissue evidence="1">Leaf</tissue>
    </source>
</reference>
<accession>A0A8J5YBF8</accession>
<protein>
    <submittedName>
        <fullName evidence="1">Uncharacterized protein</fullName>
    </submittedName>
</protein>
<evidence type="ECO:0000313" key="1">
    <source>
        <dbReference type="EMBL" id="KAG8486836.1"/>
    </source>
</evidence>
<sequence>MRGVNRHGNEPLSIEDKEFDVWHIDSGKGEEEIERWVTGVALSLSTVVERGQIEGKEMVVDLARVGVSHHSFVTGDVWYQESFLRINVKMSVCTRGSSNNGWMCMDLPFGKMLVGEGNFDRSLIVENEQKKISTEGAYYWFVCCRMLLPPSTTSNECGQSDSFWWTGMCAINEFEEVIAYKDGFYLGFPRKIIGGVEFDKILDCDYGEGIVGVKRVRKGIVNSHWNRNLTSFEIGN</sequence>
<gene>
    <name evidence="1" type="ORF">CXB51_020315</name>
</gene>
<organism evidence="1 2">
    <name type="scientific">Gossypium anomalum</name>
    <dbReference type="NCBI Taxonomy" id="47600"/>
    <lineage>
        <taxon>Eukaryota</taxon>
        <taxon>Viridiplantae</taxon>
        <taxon>Streptophyta</taxon>
        <taxon>Embryophyta</taxon>
        <taxon>Tracheophyta</taxon>
        <taxon>Spermatophyta</taxon>
        <taxon>Magnoliopsida</taxon>
        <taxon>eudicotyledons</taxon>
        <taxon>Gunneridae</taxon>
        <taxon>Pentapetalae</taxon>
        <taxon>rosids</taxon>
        <taxon>malvids</taxon>
        <taxon>Malvales</taxon>
        <taxon>Malvaceae</taxon>
        <taxon>Malvoideae</taxon>
        <taxon>Gossypium</taxon>
    </lineage>
</organism>
<dbReference type="AlphaFoldDB" id="A0A8J5YBF8"/>
<name>A0A8J5YBF8_9ROSI</name>
<comment type="caution">
    <text evidence="1">The sequence shown here is derived from an EMBL/GenBank/DDBJ whole genome shotgun (WGS) entry which is preliminary data.</text>
</comment>